<dbReference type="EMBL" id="JANSHE010005737">
    <property type="protein sequence ID" value="KAJ2969553.1"/>
    <property type="molecule type" value="Genomic_DNA"/>
</dbReference>
<keyword evidence="2" id="KW-1185">Reference proteome</keyword>
<evidence type="ECO:0000313" key="1">
    <source>
        <dbReference type="EMBL" id="KAJ2969553.1"/>
    </source>
</evidence>
<sequence>MLYHPERLPSAVERYQKEILRVIGVLDSVLAKQEWLVGGKLTVADLSFISWNVVAVDNIVKGLADVDLEKQYPAFYKWHQKLIARPVVAKLLAEQAEAFRQSQALPQQ</sequence>
<protein>
    <submittedName>
        <fullName evidence="1">Uncharacterized protein</fullName>
    </submittedName>
</protein>
<proteinExistence type="predicted"/>
<evidence type="ECO:0000313" key="2">
    <source>
        <dbReference type="Proteomes" id="UP001144978"/>
    </source>
</evidence>
<reference evidence="1" key="1">
    <citation type="submission" date="2022-08" db="EMBL/GenBank/DDBJ databases">
        <title>Genome Sequence of Pycnoporus sanguineus.</title>
        <authorList>
            <person name="Buettner E."/>
        </authorList>
    </citation>
    <scope>NUCLEOTIDE SEQUENCE</scope>
    <source>
        <strain evidence="1">CG-C14</strain>
    </source>
</reference>
<gene>
    <name evidence="1" type="ORF">NUW54_g12936</name>
</gene>
<dbReference type="Proteomes" id="UP001144978">
    <property type="component" value="Unassembled WGS sequence"/>
</dbReference>
<organism evidence="1 2">
    <name type="scientific">Trametes sanguinea</name>
    <dbReference type="NCBI Taxonomy" id="158606"/>
    <lineage>
        <taxon>Eukaryota</taxon>
        <taxon>Fungi</taxon>
        <taxon>Dikarya</taxon>
        <taxon>Basidiomycota</taxon>
        <taxon>Agaricomycotina</taxon>
        <taxon>Agaricomycetes</taxon>
        <taxon>Polyporales</taxon>
        <taxon>Polyporaceae</taxon>
        <taxon>Trametes</taxon>
    </lineage>
</organism>
<comment type="caution">
    <text evidence="1">The sequence shown here is derived from an EMBL/GenBank/DDBJ whole genome shotgun (WGS) entry which is preliminary data.</text>
</comment>
<accession>A0ACC1MS66</accession>
<name>A0ACC1MS66_9APHY</name>